<dbReference type="SMART" id="SM01217">
    <property type="entry name" value="Fn3_like"/>
    <property type="match status" value="1"/>
</dbReference>
<dbReference type="FunFam" id="2.60.40.10:FF:000495">
    <property type="entry name" value="Periplasmic beta-glucosidase"/>
    <property type="match status" value="1"/>
</dbReference>
<dbReference type="GO" id="GO:0009251">
    <property type="term" value="P:glucan catabolic process"/>
    <property type="evidence" value="ECO:0007669"/>
    <property type="project" value="TreeGrafter"/>
</dbReference>
<dbReference type="PRINTS" id="PR00133">
    <property type="entry name" value="GLHYDRLASE3"/>
</dbReference>
<dbReference type="EC" id="3.2.1.21" evidence="4"/>
<gene>
    <name evidence="4" type="primary">bglX_1</name>
    <name evidence="4" type="ORF">CLORY_04670</name>
</gene>
<dbReference type="InterPro" id="IPR017853">
    <property type="entry name" value="GH"/>
</dbReference>
<dbReference type="EMBL" id="MZGV01000003">
    <property type="protein sequence ID" value="OPJ64599.1"/>
    <property type="molecule type" value="Genomic_DNA"/>
</dbReference>
<feature type="domain" description="Fibronectin type III-like" evidence="3">
    <location>
        <begin position="684"/>
        <end position="753"/>
    </location>
</feature>
<dbReference type="InterPro" id="IPR036962">
    <property type="entry name" value="Glyco_hydro_3_N_sf"/>
</dbReference>
<name>A0A1V4IXG2_9CLOT</name>
<keyword evidence="2 4" id="KW-0378">Hydrolase</keyword>
<dbReference type="Gene3D" id="3.20.20.300">
    <property type="entry name" value="Glycoside hydrolase, family 3, N-terminal domain"/>
    <property type="match status" value="1"/>
</dbReference>
<dbReference type="STRING" id="1450648.CLORY_04670"/>
<dbReference type="OrthoDB" id="9805821at2"/>
<dbReference type="Pfam" id="PF01915">
    <property type="entry name" value="Glyco_hydro_3_C"/>
    <property type="match status" value="1"/>
</dbReference>
<evidence type="ECO:0000256" key="1">
    <source>
        <dbReference type="ARBA" id="ARBA00005336"/>
    </source>
</evidence>
<comment type="similarity">
    <text evidence="1">Belongs to the glycosyl hydrolase 3 family.</text>
</comment>
<dbReference type="PANTHER" id="PTHR30620:SF123">
    <property type="entry name" value="BETA-XYLOSIDASE"/>
    <property type="match status" value="1"/>
</dbReference>
<dbReference type="Proteomes" id="UP000190080">
    <property type="component" value="Unassembled WGS sequence"/>
</dbReference>
<dbReference type="Pfam" id="PF14310">
    <property type="entry name" value="Fn3-like"/>
    <property type="match status" value="1"/>
</dbReference>
<keyword evidence="5" id="KW-1185">Reference proteome</keyword>
<dbReference type="SUPFAM" id="SSF51445">
    <property type="entry name" value="(Trans)glycosidases"/>
    <property type="match status" value="1"/>
</dbReference>
<evidence type="ECO:0000256" key="2">
    <source>
        <dbReference type="ARBA" id="ARBA00022801"/>
    </source>
</evidence>
<dbReference type="InterPro" id="IPR001764">
    <property type="entry name" value="Glyco_hydro_3_N"/>
</dbReference>
<keyword evidence="4" id="KW-0326">Glycosidase</keyword>
<sequence length="765" mass="83617">MEKYKDINCSVEERVEDLLSRMTLKEKVGQLNQKLYGWEAYIKTENGFEVSEAFKEEVNIGDGLGALYGLFRADPWSKVNFNNGIPLSDNAKVANMLQKYVIENTRLGIPIFVSEECPHGHQALNGTMFPTNIGIGSAWNTELYEKVFSQVAAEIKSRGGSLALVSTLDIMQDPRWGRAEECYGEDPYLAAQLAASAVKGLQGHSTDDLKRNDKLAAVVKHLCAQGASVGGHNGKGAPLGERELREVHIPAMKSAVEAGVEGCMAAYNEIDGIYCHANKKLLTDILRNEWNFQGIVMSDGCAVDNLVNIAGSYEGAAAMALKAGVDLNLWNVAFTKLEKAVKEGKVSEEYIDRAVRRVLRLKFVTGLFDNPFVDETLAEKVVDNEYSRKLNLDMARESIVLLKNENNILPLKKELSKVAVIGPNADYIYSQLGDYTAPQLNGTGSTVLQGVRMVVGDETEVTYAKGCGIRDTSTEGFAEAIEKAKASDAVILVLGGSSARDFGVKFDMNGAAILDGQVGEMDCGEGVDVADLELGGVQVELAKEIIKTGKPVIVVLIQGRPYSIPWIAENADGIICAWYPGKEGGQAVADVIFGNYNPSGKLSVSIPKASAQLPVYYNYKDTSDYLDMTSSPQYSFGYGMSYTKFELTNLRLERDKISLKEINNGNTVKVSIDVKNTGRVPGAEVVQLYIQDLEASITRRVKELKGFKKIWLESGEAKTVTMELGKEELSIWNVDMQFIVEPGNVKIMVGNSSANTQDTILIIEE</sequence>
<organism evidence="4 5">
    <name type="scientific">Clostridium oryzae</name>
    <dbReference type="NCBI Taxonomy" id="1450648"/>
    <lineage>
        <taxon>Bacteria</taxon>
        <taxon>Bacillati</taxon>
        <taxon>Bacillota</taxon>
        <taxon>Clostridia</taxon>
        <taxon>Eubacteriales</taxon>
        <taxon>Clostridiaceae</taxon>
        <taxon>Clostridium</taxon>
    </lineage>
</organism>
<dbReference type="Pfam" id="PF00933">
    <property type="entry name" value="Glyco_hydro_3"/>
    <property type="match status" value="1"/>
</dbReference>
<dbReference type="RefSeq" id="WP_079421923.1">
    <property type="nucleotide sequence ID" value="NZ_MZGV01000003.1"/>
</dbReference>
<dbReference type="InterPro" id="IPR013783">
    <property type="entry name" value="Ig-like_fold"/>
</dbReference>
<dbReference type="InterPro" id="IPR026891">
    <property type="entry name" value="Fn3-like"/>
</dbReference>
<dbReference type="FunFam" id="3.40.50.1700:FF:000009">
    <property type="entry name" value="Periplasmic beta-glucosidase"/>
    <property type="match status" value="1"/>
</dbReference>
<dbReference type="Gene3D" id="2.60.40.10">
    <property type="entry name" value="Immunoglobulins"/>
    <property type="match status" value="1"/>
</dbReference>
<reference evidence="4 5" key="1">
    <citation type="submission" date="2017-03" db="EMBL/GenBank/DDBJ databases">
        <title>Genome sequence of Clostridium oryzae DSM 28571.</title>
        <authorList>
            <person name="Poehlein A."/>
            <person name="Daniel R."/>
        </authorList>
    </citation>
    <scope>NUCLEOTIDE SEQUENCE [LARGE SCALE GENOMIC DNA]</scope>
    <source>
        <strain evidence="4 5">DSM 28571</strain>
    </source>
</reference>
<accession>A0A1V4IXG2</accession>
<proteinExistence type="inferred from homology"/>
<dbReference type="GO" id="GO:0008422">
    <property type="term" value="F:beta-glucosidase activity"/>
    <property type="evidence" value="ECO:0007669"/>
    <property type="project" value="UniProtKB-EC"/>
</dbReference>
<dbReference type="PANTHER" id="PTHR30620">
    <property type="entry name" value="PERIPLASMIC BETA-GLUCOSIDASE-RELATED"/>
    <property type="match status" value="1"/>
</dbReference>
<dbReference type="AlphaFoldDB" id="A0A1V4IXG2"/>
<evidence type="ECO:0000313" key="4">
    <source>
        <dbReference type="EMBL" id="OPJ64599.1"/>
    </source>
</evidence>
<protein>
    <submittedName>
        <fullName evidence="4">Periplasmic beta-glucosidase</fullName>
        <ecNumber evidence="4">3.2.1.21</ecNumber>
    </submittedName>
</protein>
<evidence type="ECO:0000259" key="3">
    <source>
        <dbReference type="SMART" id="SM01217"/>
    </source>
</evidence>
<dbReference type="Gene3D" id="3.40.50.1700">
    <property type="entry name" value="Glycoside hydrolase family 3 C-terminal domain"/>
    <property type="match status" value="1"/>
</dbReference>
<dbReference type="InterPro" id="IPR002772">
    <property type="entry name" value="Glyco_hydro_3_C"/>
</dbReference>
<dbReference type="SUPFAM" id="SSF52279">
    <property type="entry name" value="Beta-D-glucan exohydrolase, C-terminal domain"/>
    <property type="match status" value="1"/>
</dbReference>
<dbReference type="InterPro" id="IPR036881">
    <property type="entry name" value="Glyco_hydro_3_C_sf"/>
</dbReference>
<comment type="caution">
    <text evidence="4">The sequence shown here is derived from an EMBL/GenBank/DDBJ whole genome shotgun (WGS) entry which is preliminary data.</text>
</comment>
<dbReference type="InterPro" id="IPR051915">
    <property type="entry name" value="Cellulose_Degrad_GH3"/>
</dbReference>
<evidence type="ECO:0000313" key="5">
    <source>
        <dbReference type="Proteomes" id="UP000190080"/>
    </source>
</evidence>